<dbReference type="AlphaFoldDB" id="A0A9P3UVY1"/>
<dbReference type="InterPro" id="IPR029039">
    <property type="entry name" value="Flavoprotein-like_sf"/>
</dbReference>
<dbReference type="EMBL" id="BRXE01000023">
    <property type="protein sequence ID" value="GLB83264.1"/>
    <property type="molecule type" value="Genomic_DNA"/>
</dbReference>
<protein>
    <recommendedName>
        <fullName evidence="1">NADPH-dependent FMN reductase-like domain-containing protein</fullName>
    </recommendedName>
</protein>
<reference evidence="3" key="1">
    <citation type="submission" date="2022-08" db="EMBL/GenBank/DDBJ databases">
        <title>Mycobacterium kiyosense sp. nov., scotochromogenic slow-glowing species isolated from respiratory specimens.</title>
        <authorList>
            <person name="Fukano H."/>
            <person name="Kazumi Y."/>
            <person name="Sakagami N."/>
            <person name="Ato M."/>
            <person name="Mitarai S."/>
            <person name="Hoshino Y."/>
        </authorList>
    </citation>
    <scope>NUCLEOTIDE SEQUENCE</scope>
    <source>
        <strain evidence="3">1413</strain>
        <strain evidence="2">SRL2020-028</strain>
    </source>
</reference>
<evidence type="ECO:0000313" key="3">
    <source>
        <dbReference type="EMBL" id="GLD28501.1"/>
    </source>
</evidence>
<dbReference type="EMBL" id="BRZI01000001">
    <property type="protein sequence ID" value="GLD28501.1"/>
    <property type="molecule type" value="Genomic_DNA"/>
</dbReference>
<dbReference type="SUPFAM" id="SSF52218">
    <property type="entry name" value="Flavoproteins"/>
    <property type="match status" value="1"/>
</dbReference>
<dbReference type="Proteomes" id="UP001064782">
    <property type="component" value="Unassembled WGS sequence"/>
</dbReference>
<accession>A0A9P3UVY1</accession>
<sequence length="147" mass="15727">MVDQSQVALRAVGLVCSLKPSPARSSSTLIAEHVAAELQKAGAETELLRCVDYNILPGVEADMGPGDEWPEVREKLLEAEVVLLSTPVWLGHPASVTQRVLERLDAELSNKDDHGTPAMVGKVAIVSVVGNEDGAHKYPPYSDDSQS</sequence>
<proteinExistence type="predicted"/>
<dbReference type="GO" id="GO:0016491">
    <property type="term" value="F:oxidoreductase activity"/>
    <property type="evidence" value="ECO:0007669"/>
    <property type="project" value="InterPro"/>
</dbReference>
<feature type="domain" description="NADPH-dependent FMN reductase-like" evidence="1">
    <location>
        <begin position="11"/>
        <end position="135"/>
    </location>
</feature>
<evidence type="ECO:0000259" key="1">
    <source>
        <dbReference type="Pfam" id="PF03358"/>
    </source>
</evidence>
<dbReference type="InterPro" id="IPR005025">
    <property type="entry name" value="FMN_Rdtase-like_dom"/>
</dbReference>
<keyword evidence="4" id="KW-1185">Reference proteome</keyword>
<dbReference type="Proteomes" id="UP001165663">
    <property type="component" value="Unassembled WGS sequence"/>
</dbReference>
<organism evidence="3 4">
    <name type="scientific">Mycobacterium kiyosense</name>
    <dbReference type="NCBI Taxonomy" id="2871094"/>
    <lineage>
        <taxon>Bacteria</taxon>
        <taxon>Bacillati</taxon>
        <taxon>Actinomycetota</taxon>
        <taxon>Actinomycetes</taxon>
        <taxon>Mycobacteriales</taxon>
        <taxon>Mycobacteriaceae</taxon>
        <taxon>Mycobacterium</taxon>
    </lineage>
</organism>
<comment type="caution">
    <text evidence="3">The sequence shown here is derived from an EMBL/GenBank/DDBJ whole genome shotgun (WGS) entry which is preliminary data.</text>
</comment>
<gene>
    <name evidence="3" type="ORF">Mkiyose1413_03840</name>
    <name evidence="2" type="ORF">SRL2020028_25200</name>
</gene>
<evidence type="ECO:0000313" key="2">
    <source>
        <dbReference type="EMBL" id="GLB83264.1"/>
    </source>
</evidence>
<name>A0A9P3UVY1_9MYCO</name>
<evidence type="ECO:0000313" key="4">
    <source>
        <dbReference type="Proteomes" id="UP001064782"/>
    </source>
</evidence>
<dbReference type="Gene3D" id="3.40.50.360">
    <property type="match status" value="1"/>
</dbReference>
<dbReference type="Pfam" id="PF03358">
    <property type="entry name" value="FMN_red"/>
    <property type="match status" value="1"/>
</dbReference>